<feature type="compositionally biased region" description="Basic and acidic residues" evidence="1">
    <location>
        <begin position="80"/>
        <end position="92"/>
    </location>
</feature>
<protein>
    <submittedName>
        <fullName evidence="2">Putative lipase</fullName>
    </submittedName>
</protein>
<feature type="compositionally biased region" description="Polar residues" evidence="1">
    <location>
        <begin position="322"/>
        <end position="338"/>
    </location>
</feature>
<feature type="region of interest" description="Disordered" evidence="1">
    <location>
        <begin position="178"/>
        <end position="236"/>
    </location>
</feature>
<dbReference type="VEuPathDB" id="VectorBase:AALF020421"/>
<evidence type="ECO:0000256" key="1">
    <source>
        <dbReference type="SAM" id="MobiDB-lite"/>
    </source>
</evidence>
<proteinExistence type="evidence at transcript level"/>
<feature type="compositionally biased region" description="Basic and acidic residues" evidence="1">
    <location>
        <begin position="188"/>
        <end position="213"/>
    </location>
</feature>
<dbReference type="VEuPathDB" id="VectorBase:AALC636_037127"/>
<feature type="region of interest" description="Disordered" evidence="1">
    <location>
        <begin position="420"/>
        <end position="447"/>
    </location>
</feature>
<feature type="compositionally biased region" description="Polar residues" evidence="1">
    <location>
        <begin position="427"/>
        <end position="436"/>
    </location>
</feature>
<feature type="compositionally biased region" description="Basic and acidic residues" evidence="1">
    <location>
        <begin position="309"/>
        <end position="321"/>
    </location>
</feature>
<accession>A0A023ESE7</accession>
<feature type="compositionally biased region" description="Acidic residues" evidence="1">
    <location>
        <begin position="93"/>
        <end position="104"/>
    </location>
</feature>
<feature type="compositionally biased region" description="Pro residues" evidence="1">
    <location>
        <begin position="223"/>
        <end position="233"/>
    </location>
</feature>
<feature type="region of interest" description="Disordered" evidence="1">
    <location>
        <begin position="309"/>
        <end position="342"/>
    </location>
</feature>
<dbReference type="AlphaFoldDB" id="A0A023ESE7"/>
<name>A0A023ESE7_AEDAL</name>
<organism evidence="2">
    <name type="scientific">Aedes albopictus</name>
    <name type="common">Asian tiger mosquito</name>
    <name type="synonym">Stegomyia albopicta</name>
    <dbReference type="NCBI Taxonomy" id="7160"/>
    <lineage>
        <taxon>Eukaryota</taxon>
        <taxon>Metazoa</taxon>
        <taxon>Ecdysozoa</taxon>
        <taxon>Arthropoda</taxon>
        <taxon>Hexapoda</taxon>
        <taxon>Insecta</taxon>
        <taxon>Pterygota</taxon>
        <taxon>Neoptera</taxon>
        <taxon>Endopterygota</taxon>
        <taxon>Diptera</taxon>
        <taxon>Nematocera</taxon>
        <taxon>Culicoidea</taxon>
        <taxon>Culicidae</taxon>
        <taxon>Culicinae</taxon>
        <taxon>Aedini</taxon>
        <taxon>Aedes</taxon>
        <taxon>Stegomyia</taxon>
    </lineage>
</organism>
<feature type="region of interest" description="Disordered" evidence="1">
    <location>
        <begin position="79"/>
        <end position="140"/>
    </location>
</feature>
<feature type="compositionally biased region" description="Basic and acidic residues" evidence="1">
    <location>
        <begin position="105"/>
        <end position="117"/>
    </location>
</feature>
<evidence type="ECO:0000313" key="2">
    <source>
        <dbReference type="EMBL" id="JAC12172.1"/>
    </source>
</evidence>
<sequence length="447" mass="50736">MISQILVPHPALGFPKNITLTYTTYKGWLTRGLSSWSINKVVLSDGFGKSFSLCKQMHLDSNSPFHMTLLPGECEDEDDYVHQQTDEAHSTDSPEESDEGDDYDDTSKGQSNERNDVNPHAYSSHGFRGKGPHIDFDKNVDTQPWQPIVIDLPRSYRNTDTNSSYPVYITPSTTIPTTTTQEAISEPILKRVQHEPRKLQNKSNDRTNDKRSIETPPSKDPAATPPPPPPPPTTESKLITVQLFPYRFANVFEKAERYARLTLLPLLTEQFPQFFKTTKPHDDDTLLENVEFNETEPIPSPTIYKTNRTEKSAMADKRSDSHVTNAGETYGEQRNFNSGDKLDILPPSTRKAFISEDALFSMHRIEVESSTRVEDSSRRIDDDVSEEEVIRIDLPTFRPPKSRMMPLVADQQQPRFIPLNYREEGSSQEQQTTSNVMGDIKPNDSKS</sequence>
<reference evidence="2" key="1">
    <citation type="journal article" date="2014" name="PLoS Negl. Trop. Dis.">
        <title>Identification and characterization of seminal fluid proteins in the Asian tiger mosquito, Aedes albopictus.</title>
        <authorList>
            <person name="Boes K.E."/>
            <person name="Ribeiro J.M."/>
            <person name="Wong A."/>
            <person name="Harrington L.C."/>
            <person name="Wolfner M.F."/>
            <person name="Sirot L.K."/>
        </authorList>
    </citation>
    <scope>NUCLEOTIDE SEQUENCE</scope>
    <source>
        <tissue evidence="2">Reproductive organs</tissue>
    </source>
</reference>
<dbReference type="EMBL" id="GAPW01001426">
    <property type="protein sequence ID" value="JAC12172.1"/>
    <property type="molecule type" value="mRNA"/>
</dbReference>